<gene>
    <name evidence="1" type="ORF">GRI36_02745</name>
</gene>
<evidence type="ECO:0000313" key="1">
    <source>
        <dbReference type="EMBL" id="MXO55792.1"/>
    </source>
</evidence>
<organism evidence="1 2">
    <name type="scientific">Pontixanthobacter gangjinensis</name>
    <dbReference type="NCBI Taxonomy" id="1028742"/>
    <lineage>
        <taxon>Bacteria</taxon>
        <taxon>Pseudomonadati</taxon>
        <taxon>Pseudomonadota</taxon>
        <taxon>Alphaproteobacteria</taxon>
        <taxon>Sphingomonadales</taxon>
        <taxon>Erythrobacteraceae</taxon>
        <taxon>Pontixanthobacter</taxon>
    </lineage>
</organism>
<evidence type="ECO:0000313" key="2">
    <source>
        <dbReference type="Proteomes" id="UP000468943"/>
    </source>
</evidence>
<name>A0A6I4SLX8_9SPHN</name>
<dbReference type="AlphaFoldDB" id="A0A6I4SLX8"/>
<keyword evidence="2" id="KW-1185">Reference proteome</keyword>
<protein>
    <submittedName>
        <fullName evidence="1">Uncharacterized protein</fullName>
    </submittedName>
</protein>
<accession>A0A6I4SLX8</accession>
<dbReference type="RefSeq" id="WP_160597075.1">
    <property type="nucleotide sequence ID" value="NZ_WTYS01000001.1"/>
</dbReference>
<sequence>MQSDLRKTFNAHLQPKNHLMARYGLGQKDLNLRAAIALAGLTKRPDVDVAILLRSNQPMEPYLREMLAIALEGKSSGIDLKISNRKGNQAYRSFRLRLDRIEQGNAVLRLIESGEKYDDAVEAIAAENSINAKSVEAAVTYRKKVLSWMKRVQGEKDSLRNLDDNIFNLVFAYADVSNRDRDGLIKLPSASLLPILMEIIDRNTQVNDFP</sequence>
<comment type="caution">
    <text evidence="1">The sequence shown here is derived from an EMBL/GenBank/DDBJ whole genome shotgun (WGS) entry which is preliminary data.</text>
</comment>
<dbReference type="EMBL" id="WTYS01000001">
    <property type="protein sequence ID" value="MXO55792.1"/>
    <property type="molecule type" value="Genomic_DNA"/>
</dbReference>
<reference evidence="1 2" key="1">
    <citation type="submission" date="2019-12" db="EMBL/GenBank/DDBJ databases">
        <title>Genomic-based taxomic classification of the family Erythrobacteraceae.</title>
        <authorList>
            <person name="Xu L."/>
        </authorList>
    </citation>
    <scope>NUCLEOTIDE SEQUENCE [LARGE SCALE GENOMIC DNA]</scope>
    <source>
        <strain evidence="1 2">JCM 17802</strain>
    </source>
</reference>
<proteinExistence type="predicted"/>
<dbReference type="Proteomes" id="UP000468943">
    <property type="component" value="Unassembled WGS sequence"/>
</dbReference>